<comment type="caution">
    <text evidence="2">The sequence shown here is derived from an EMBL/GenBank/DDBJ whole genome shotgun (WGS) entry which is preliminary data.</text>
</comment>
<dbReference type="AlphaFoldDB" id="A0A9P0LUU9"/>
<organism evidence="2 3">
    <name type="scientific">Acanthoscelides obtectus</name>
    <name type="common">Bean weevil</name>
    <name type="synonym">Bruchus obtectus</name>
    <dbReference type="NCBI Taxonomy" id="200917"/>
    <lineage>
        <taxon>Eukaryota</taxon>
        <taxon>Metazoa</taxon>
        <taxon>Ecdysozoa</taxon>
        <taxon>Arthropoda</taxon>
        <taxon>Hexapoda</taxon>
        <taxon>Insecta</taxon>
        <taxon>Pterygota</taxon>
        <taxon>Neoptera</taxon>
        <taxon>Endopterygota</taxon>
        <taxon>Coleoptera</taxon>
        <taxon>Polyphaga</taxon>
        <taxon>Cucujiformia</taxon>
        <taxon>Chrysomeloidea</taxon>
        <taxon>Chrysomelidae</taxon>
        <taxon>Bruchinae</taxon>
        <taxon>Bruchini</taxon>
        <taxon>Acanthoscelides</taxon>
    </lineage>
</organism>
<dbReference type="OrthoDB" id="6432863at2759"/>
<reference evidence="2" key="1">
    <citation type="submission" date="2022-03" db="EMBL/GenBank/DDBJ databases">
        <authorList>
            <person name="Sayadi A."/>
        </authorList>
    </citation>
    <scope>NUCLEOTIDE SEQUENCE</scope>
</reference>
<sequence length="190" mass="21682">MEGSEQHDFAAAVIDNTVPVVREIIKHFKEFDLFQDELQMDCEQDLKILQTFLDDIHGTMFSDALKSICMDDKEEGGLKDLQKETNILKQMQNDLESKIANNEKVLGKQKKDLQKFETDPKLQTLRDTIQAWKLATKIHFVYEGTSNQCGYGIGPTGTMKPFSYNPEEKTQTDITSALYEGMRRGNSFSS</sequence>
<keyword evidence="1" id="KW-0175">Coiled coil</keyword>
<evidence type="ECO:0000256" key="1">
    <source>
        <dbReference type="SAM" id="Coils"/>
    </source>
</evidence>
<dbReference type="Proteomes" id="UP001152888">
    <property type="component" value="Unassembled WGS sequence"/>
</dbReference>
<proteinExistence type="predicted"/>
<keyword evidence="3" id="KW-1185">Reference proteome</keyword>
<evidence type="ECO:0000313" key="2">
    <source>
        <dbReference type="EMBL" id="CAH2002138.1"/>
    </source>
</evidence>
<gene>
    <name evidence="2" type="ORF">ACAOBT_LOCUS26629</name>
</gene>
<accession>A0A9P0LUU9</accession>
<feature type="coiled-coil region" evidence="1">
    <location>
        <begin position="78"/>
        <end position="108"/>
    </location>
</feature>
<name>A0A9P0LUU9_ACAOB</name>
<evidence type="ECO:0000313" key="3">
    <source>
        <dbReference type="Proteomes" id="UP001152888"/>
    </source>
</evidence>
<dbReference type="EMBL" id="CAKOFQ010007483">
    <property type="protein sequence ID" value="CAH2002138.1"/>
    <property type="molecule type" value="Genomic_DNA"/>
</dbReference>
<protein>
    <submittedName>
        <fullName evidence="2">Uncharacterized protein</fullName>
    </submittedName>
</protein>